<protein>
    <submittedName>
        <fullName evidence="1">WD40 repeat-like protein</fullName>
    </submittedName>
</protein>
<name>A0A8H6SGY6_9AGAR</name>
<evidence type="ECO:0000313" key="1">
    <source>
        <dbReference type="EMBL" id="KAF7298702.1"/>
    </source>
</evidence>
<dbReference type="Proteomes" id="UP000636479">
    <property type="component" value="Unassembled WGS sequence"/>
</dbReference>
<accession>A0A8H6SGY6</accession>
<dbReference type="EMBL" id="JACAZF010000007">
    <property type="protein sequence ID" value="KAF7298702.1"/>
    <property type="molecule type" value="Genomic_DNA"/>
</dbReference>
<comment type="caution">
    <text evidence="1">The sequence shown here is derived from an EMBL/GenBank/DDBJ whole genome shotgun (WGS) entry which is preliminary data.</text>
</comment>
<keyword evidence="2" id="KW-1185">Reference proteome</keyword>
<evidence type="ECO:0000313" key="2">
    <source>
        <dbReference type="Proteomes" id="UP000636479"/>
    </source>
</evidence>
<sequence length="570" mass="65045">MTFPRTPFIDRLNSFYCPNDDELSTLQTLLPGPRAQLLQIEGEIAHTTKILDDLKERRYALRRYIFSHESLLAPIRRLPPYLLQEIFLTCLPTEHNAVFDAAAAPLLFGRVCRYWRRLSQDTPLLWSRFLVSGDSNSLYYPRYDTLRSTAPPFSAQLNRWLGFSRESPIHISYIQQDVVVGRQEEDTPLFAGRKPDFNSTMLPVLLDVRSRIQSLDAWNCNVTFFHSLLSQIPDEMPLLKHVRFICDTYGPQPLFENATLLRHPNLETVSLVGPSGSPLMIPLPWNNLSELQLLCHPLNDDTLEGGVNLNDVHQILHWCPQLIRCNIAVTRLGLLTHSSPVTLLSLKELFLCSMRYYQPSSTPTIFEIEPLLHLLIMPKLQAFGAGVSIIHKLSPQYLAAPGEQVAEFDVDSISITTILGVLRELPQTTTLRLIGREGESYGGWGRRWPLDGTFFEAVERENLGSLLRHLYLELMPMSSDLAASRLVPFLYSCPSTLQTITLRVPTADPDTPLPIRDELQELENRGITVHLRYALPQASQARMFSHDWYDDFGDRHSEEDIDLAYQLEDD</sequence>
<dbReference type="AlphaFoldDB" id="A0A8H6SGY6"/>
<proteinExistence type="predicted"/>
<dbReference type="RefSeq" id="XP_037218090.1">
    <property type="nucleotide sequence ID" value="XM_037364848.1"/>
</dbReference>
<reference evidence="1" key="1">
    <citation type="submission" date="2020-05" db="EMBL/GenBank/DDBJ databases">
        <title>Mycena genomes resolve the evolution of fungal bioluminescence.</title>
        <authorList>
            <person name="Tsai I.J."/>
        </authorList>
    </citation>
    <scope>NUCLEOTIDE SEQUENCE</scope>
    <source>
        <strain evidence="1">171206Taipei</strain>
    </source>
</reference>
<dbReference type="GeneID" id="59347364"/>
<organism evidence="1 2">
    <name type="scientific">Mycena indigotica</name>
    <dbReference type="NCBI Taxonomy" id="2126181"/>
    <lineage>
        <taxon>Eukaryota</taxon>
        <taxon>Fungi</taxon>
        <taxon>Dikarya</taxon>
        <taxon>Basidiomycota</taxon>
        <taxon>Agaricomycotina</taxon>
        <taxon>Agaricomycetes</taxon>
        <taxon>Agaricomycetidae</taxon>
        <taxon>Agaricales</taxon>
        <taxon>Marasmiineae</taxon>
        <taxon>Mycenaceae</taxon>
        <taxon>Mycena</taxon>
    </lineage>
</organism>
<dbReference type="OrthoDB" id="3248197at2759"/>
<gene>
    <name evidence="1" type="ORF">MIND_00817600</name>
</gene>